<accession>A0ABD3P1N4</accession>
<keyword evidence="1" id="KW-0479">Metal-binding</keyword>
<evidence type="ECO:0000313" key="6">
    <source>
        <dbReference type="Proteomes" id="UP001530315"/>
    </source>
</evidence>
<gene>
    <name evidence="5" type="ORF">ACHAW5_007274</name>
</gene>
<dbReference type="GO" id="GO:0008270">
    <property type="term" value="F:zinc ion binding"/>
    <property type="evidence" value="ECO:0007669"/>
    <property type="project" value="UniProtKB-KW"/>
</dbReference>
<dbReference type="PROSITE" id="PS00518">
    <property type="entry name" value="ZF_RING_1"/>
    <property type="match status" value="1"/>
</dbReference>
<keyword evidence="6" id="KW-1185">Reference proteome</keyword>
<feature type="compositionally biased region" description="Basic and acidic residues" evidence="4">
    <location>
        <begin position="236"/>
        <end position="246"/>
    </location>
</feature>
<protein>
    <recommendedName>
        <fullName evidence="7">Peroxin-2</fullName>
    </recommendedName>
</protein>
<keyword evidence="3" id="KW-0862">Zinc</keyword>
<dbReference type="AlphaFoldDB" id="A0ABD3P1N4"/>
<dbReference type="Proteomes" id="UP001530315">
    <property type="component" value="Unassembled WGS sequence"/>
</dbReference>
<proteinExistence type="predicted"/>
<name>A0ABD3P1N4_9STRA</name>
<feature type="region of interest" description="Disordered" evidence="4">
    <location>
        <begin position="235"/>
        <end position="255"/>
    </location>
</feature>
<comment type="caution">
    <text evidence="5">The sequence shown here is derived from an EMBL/GenBank/DDBJ whole genome shotgun (WGS) entry which is preliminary data.</text>
</comment>
<dbReference type="InterPro" id="IPR017907">
    <property type="entry name" value="Znf_RING_CS"/>
</dbReference>
<dbReference type="Gene3D" id="3.30.40.10">
    <property type="entry name" value="Zinc/RING finger domain, C3HC4 (zinc finger)"/>
    <property type="match status" value="1"/>
</dbReference>
<evidence type="ECO:0000256" key="2">
    <source>
        <dbReference type="ARBA" id="ARBA00022771"/>
    </source>
</evidence>
<dbReference type="EMBL" id="JALLAZ020001035">
    <property type="protein sequence ID" value="KAL3782109.1"/>
    <property type="molecule type" value="Genomic_DNA"/>
</dbReference>
<dbReference type="InterPro" id="IPR013083">
    <property type="entry name" value="Znf_RING/FYVE/PHD"/>
</dbReference>
<sequence>MATAATPATTAATSITTTTPAISSHSYHRGDPLDIPLIDHHLLTQLLLPRVVSAIRLALPQIHLDWTTGGGPSGRHHMGALNGSRKNSLLWKRILEGILRTCLILGSCRRIISYGSRRRRVDVSSGVNSNNSIHKQRANNQEISVATPAMRSFGVSIRTDSSEGGGSIIQQYGKVMALVFTVVVPSCYEELKHRRERQLDDQDRRLRLEEIRREFRSSMMHGASVTSTAYLANDTVGDHHDSRSHQESTSPTSIERQRQQQLLLISQRAYKRKSLLFSLIADAILGMGEILYPPLQLFNYLMYLWGMSSTPDLGMRVAGWEYCHDPFSSVILSTRNGGGGGDNNNSVISYDNYGEVVEHHQPHGGCFHQRHANFQYGHRRLLVEEALHAASLILPPRTNNAGSSGGSVGNVVVAADTPRGANRRINERPGDERRWMSTERSVEGEERYSPRRDMRLRMNSMAALNTGVNRYGLMRKRILSFLGVVEDDESNNDGLTSSSQNNRYSLTCSLCHVINPAIPYIASCGHCYCYICLRVAVTDNLSFRCVDCGQTIISSGRPCIHKESNKTWQG</sequence>
<evidence type="ECO:0000256" key="1">
    <source>
        <dbReference type="ARBA" id="ARBA00022723"/>
    </source>
</evidence>
<evidence type="ECO:0000256" key="4">
    <source>
        <dbReference type="SAM" id="MobiDB-lite"/>
    </source>
</evidence>
<evidence type="ECO:0000256" key="3">
    <source>
        <dbReference type="ARBA" id="ARBA00022833"/>
    </source>
</evidence>
<reference evidence="5 6" key="1">
    <citation type="submission" date="2024-10" db="EMBL/GenBank/DDBJ databases">
        <title>Updated reference genomes for cyclostephanoid diatoms.</title>
        <authorList>
            <person name="Roberts W.R."/>
            <person name="Alverson A.J."/>
        </authorList>
    </citation>
    <scope>NUCLEOTIDE SEQUENCE [LARGE SCALE GENOMIC DNA]</scope>
    <source>
        <strain evidence="5 6">AJA276-08</strain>
    </source>
</reference>
<evidence type="ECO:0000313" key="5">
    <source>
        <dbReference type="EMBL" id="KAL3782109.1"/>
    </source>
</evidence>
<organism evidence="5 6">
    <name type="scientific">Stephanodiscus triporus</name>
    <dbReference type="NCBI Taxonomy" id="2934178"/>
    <lineage>
        <taxon>Eukaryota</taxon>
        <taxon>Sar</taxon>
        <taxon>Stramenopiles</taxon>
        <taxon>Ochrophyta</taxon>
        <taxon>Bacillariophyta</taxon>
        <taxon>Coscinodiscophyceae</taxon>
        <taxon>Thalassiosirophycidae</taxon>
        <taxon>Stephanodiscales</taxon>
        <taxon>Stephanodiscaceae</taxon>
        <taxon>Stephanodiscus</taxon>
    </lineage>
</organism>
<keyword evidence="2" id="KW-0863">Zinc-finger</keyword>
<evidence type="ECO:0008006" key="7">
    <source>
        <dbReference type="Google" id="ProtNLM"/>
    </source>
</evidence>